<dbReference type="GeneID" id="28816178"/>
<evidence type="ECO:0000313" key="1">
    <source>
        <dbReference type="EMBL" id="KUJ09234.1"/>
    </source>
</evidence>
<gene>
    <name evidence="1" type="ORF">LY89DRAFT_281342</name>
</gene>
<protein>
    <submittedName>
        <fullName evidence="1">Uncharacterized protein</fullName>
    </submittedName>
</protein>
<proteinExistence type="predicted"/>
<sequence>MHAPHVRLGARLPYYYSSTFILHINVLKHEHRTFPTSITRLVDVLSYDCLTRISFLIQLFINLSSAIEPFGRLKVLLLDRLESIHNI</sequence>
<dbReference type="EMBL" id="KQ947432">
    <property type="protein sequence ID" value="KUJ09234.1"/>
    <property type="molecule type" value="Genomic_DNA"/>
</dbReference>
<accession>A0A132BBL5</accession>
<keyword evidence="2" id="KW-1185">Reference proteome</keyword>
<dbReference type="Proteomes" id="UP000070700">
    <property type="component" value="Unassembled WGS sequence"/>
</dbReference>
<organism evidence="1 2">
    <name type="scientific">Mollisia scopiformis</name>
    <name type="common">Conifer needle endophyte fungus</name>
    <name type="synonym">Phialocephala scopiformis</name>
    <dbReference type="NCBI Taxonomy" id="149040"/>
    <lineage>
        <taxon>Eukaryota</taxon>
        <taxon>Fungi</taxon>
        <taxon>Dikarya</taxon>
        <taxon>Ascomycota</taxon>
        <taxon>Pezizomycotina</taxon>
        <taxon>Leotiomycetes</taxon>
        <taxon>Helotiales</taxon>
        <taxon>Mollisiaceae</taxon>
        <taxon>Mollisia</taxon>
    </lineage>
</organism>
<dbReference type="KEGG" id="psco:LY89DRAFT_281342"/>
<dbReference type="RefSeq" id="XP_018063589.1">
    <property type="nucleotide sequence ID" value="XM_018206452.1"/>
</dbReference>
<name>A0A132BBL5_MOLSC</name>
<dbReference type="AlphaFoldDB" id="A0A132BBL5"/>
<dbReference type="InParanoid" id="A0A132BBL5"/>
<evidence type="ECO:0000313" key="2">
    <source>
        <dbReference type="Proteomes" id="UP000070700"/>
    </source>
</evidence>
<reference evidence="1 2" key="1">
    <citation type="submission" date="2015-10" db="EMBL/GenBank/DDBJ databases">
        <title>Full genome of DAOMC 229536 Phialocephala scopiformis, a fungal endophyte of spruce producing the potent anti-insectan compound rugulosin.</title>
        <authorList>
            <consortium name="DOE Joint Genome Institute"/>
            <person name="Walker A.K."/>
            <person name="Frasz S.L."/>
            <person name="Seifert K.A."/>
            <person name="Miller J.D."/>
            <person name="Mondo S.J."/>
            <person name="Labutti K."/>
            <person name="Lipzen A."/>
            <person name="Dockter R."/>
            <person name="Kennedy M."/>
            <person name="Grigoriev I.V."/>
            <person name="Spatafora J.W."/>
        </authorList>
    </citation>
    <scope>NUCLEOTIDE SEQUENCE [LARGE SCALE GENOMIC DNA]</scope>
    <source>
        <strain evidence="1 2">CBS 120377</strain>
    </source>
</reference>